<feature type="transmembrane region" description="Helical" evidence="1">
    <location>
        <begin position="12"/>
        <end position="33"/>
    </location>
</feature>
<keyword evidence="3" id="KW-1185">Reference proteome</keyword>
<dbReference type="Pfam" id="PF10067">
    <property type="entry name" value="DUF2306"/>
    <property type="match status" value="1"/>
</dbReference>
<comment type="caution">
    <text evidence="2">The sequence shown here is derived from an EMBL/GenBank/DDBJ whole genome shotgun (WGS) entry which is preliminary data.</text>
</comment>
<keyword evidence="1" id="KW-1133">Transmembrane helix</keyword>
<dbReference type="EMBL" id="VWOX01000005">
    <property type="protein sequence ID" value="KAA5543650.1"/>
    <property type="molecule type" value="Genomic_DNA"/>
</dbReference>
<reference evidence="2 3" key="1">
    <citation type="submission" date="2019-08" db="EMBL/GenBank/DDBJ databases">
        <authorList>
            <person name="Dhanesh K."/>
            <person name="Kumar G."/>
            <person name="Sasikala C."/>
            <person name="Venkata Ramana C."/>
        </authorList>
    </citation>
    <scope>NUCLEOTIDE SEQUENCE [LARGE SCALE GENOMIC DNA]</scope>
    <source>
        <strain evidence="2 3">JC645</strain>
    </source>
</reference>
<evidence type="ECO:0000313" key="2">
    <source>
        <dbReference type="EMBL" id="KAA5543650.1"/>
    </source>
</evidence>
<protein>
    <submittedName>
        <fullName evidence="2">DUF2306 domain-containing protein</fullName>
    </submittedName>
</protein>
<accession>A0A5M6DB79</accession>
<evidence type="ECO:0000313" key="3">
    <source>
        <dbReference type="Proteomes" id="UP000324479"/>
    </source>
</evidence>
<dbReference type="AlphaFoldDB" id="A0A5M6DB79"/>
<gene>
    <name evidence="2" type="ORF">FYK55_10615</name>
</gene>
<dbReference type="Proteomes" id="UP000324479">
    <property type="component" value="Unassembled WGS sequence"/>
</dbReference>
<feature type="transmembrane region" description="Helical" evidence="1">
    <location>
        <begin position="99"/>
        <end position="118"/>
    </location>
</feature>
<feature type="transmembrane region" description="Helical" evidence="1">
    <location>
        <begin position="65"/>
        <end position="87"/>
    </location>
</feature>
<organism evidence="2 3">
    <name type="scientific">Roseiconus nitratireducens</name>
    <dbReference type="NCBI Taxonomy" id="2605748"/>
    <lineage>
        <taxon>Bacteria</taxon>
        <taxon>Pseudomonadati</taxon>
        <taxon>Planctomycetota</taxon>
        <taxon>Planctomycetia</taxon>
        <taxon>Pirellulales</taxon>
        <taxon>Pirellulaceae</taxon>
        <taxon>Roseiconus</taxon>
    </lineage>
</organism>
<feature type="transmembrane region" description="Helical" evidence="1">
    <location>
        <begin position="165"/>
        <end position="184"/>
    </location>
</feature>
<keyword evidence="1" id="KW-0472">Membrane</keyword>
<evidence type="ECO:0000256" key="1">
    <source>
        <dbReference type="SAM" id="Phobius"/>
    </source>
</evidence>
<keyword evidence="1" id="KW-0812">Transmembrane</keyword>
<feature type="transmembrane region" description="Helical" evidence="1">
    <location>
        <begin position="196"/>
        <end position="216"/>
    </location>
</feature>
<name>A0A5M6DB79_9BACT</name>
<proteinExistence type="predicted"/>
<sequence>MNRSMRPFRWLTWRDGVLAGVGCAVAYLAWLIVTPYPRYLVPDFQEGFLSNKQEFFFSSGYFLGFYSHIFAAPVALLCGVLQFLPGLRRRFPGMHRRLGQLYAALVLLWVAPGGLVMSTRAYGGWSSVICFALISLLTWASTFSGWRAAGRGCWKEHGRWMARSYVLMTSALFLRLIHMVLIRTPLGHETAYQCSAWLSWLLPLAILECCLTLGAGQHSAGNKVGRTTPVYITEK</sequence>
<feature type="transmembrane region" description="Helical" evidence="1">
    <location>
        <begin position="124"/>
        <end position="144"/>
    </location>
</feature>
<dbReference type="InterPro" id="IPR018750">
    <property type="entry name" value="DUF2306_membrane"/>
</dbReference>